<gene>
    <name evidence="3" type="ORF">M9Y10_037121</name>
</gene>
<dbReference type="Pfam" id="PF01926">
    <property type="entry name" value="MMR_HSR1"/>
    <property type="match status" value="1"/>
</dbReference>
<feature type="domain" description="G" evidence="2">
    <location>
        <begin position="26"/>
        <end position="144"/>
    </location>
</feature>
<proteinExistence type="predicted"/>
<organism evidence="3 4">
    <name type="scientific">Tritrichomonas musculus</name>
    <dbReference type="NCBI Taxonomy" id="1915356"/>
    <lineage>
        <taxon>Eukaryota</taxon>
        <taxon>Metamonada</taxon>
        <taxon>Parabasalia</taxon>
        <taxon>Tritrichomonadida</taxon>
        <taxon>Tritrichomonadidae</taxon>
        <taxon>Tritrichomonas</taxon>
    </lineage>
</organism>
<dbReference type="InterPro" id="IPR027417">
    <property type="entry name" value="P-loop_NTPase"/>
</dbReference>
<feature type="transmembrane region" description="Helical" evidence="1">
    <location>
        <begin position="227"/>
        <end position="245"/>
    </location>
</feature>
<protein>
    <recommendedName>
        <fullName evidence="2">G domain-containing protein</fullName>
    </recommendedName>
</protein>
<name>A0ABR2GU33_9EUKA</name>
<accession>A0ABR2GU33</accession>
<evidence type="ECO:0000259" key="2">
    <source>
        <dbReference type="Pfam" id="PF01926"/>
    </source>
</evidence>
<feature type="transmembrane region" description="Helical" evidence="1">
    <location>
        <begin position="311"/>
        <end position="332"/>
    </location>
</feature>
<reference evidence="3 4" key="1">
    <citation type="submission" date="2024-04" db="EMBL/GenBank/DDBJ databases">
        <title>Tritrichomonas musculus Genome.</title>
        <authorList>
            <person name="Alves-Ferreira E."/>
            <person name="Grigg M."/>
            <person name="Lorenzi H."/>
            <person name="Galac M."/>
        </authorList>
    </citation>
    <scope>NUCLEOTIDE SEQUENCE [LARGE SCALE GENOMIC DNA]</scope>
    <source>
        <strain evidence="3 4">EAF2021</strain>
    </source>
</reference>
<dbReference type="Proteomes" id="UP001470230">
    <property type="component" value="Unassembled WGS sequence"/>
</dbReference>
<keyword evidence="1" id="KW-0472">Membrane</keyword>
<keyword evidence="1" id="KW-0812">Transmembrane</keyword>
<dbReference type="InterPro" id="IPR006073">
    <property type="entry name" value="GTP-bd"/>
</dbReference>
<keyword evidence="4" id="KW-1185">Reference proteome</keyword>
<dbReference type="SUPFAM" id="SSF52540">
    <property type="entry name" value="P-loop containing nucleoside triphosphate hydrolases"/>
    <property type="match status" value="1"/>
</dbReference>
<evidence type="ECO:0000313" key="4">
    <source>
        <dbReference type="Proteomes" id="UP001470230"/>
    </source>
</evidence>
<feature type="transmembrane region" description="Helical" evidence="1">
    <location>
        <begin position="257"/>
        <end position="290"/>
    </location>
</feature>
<comment type="caution">
    <text evidence="3">The sequence shown here is derived from an EMBL/GenBank/DDBJ whole genome shotgun (WGS) entry which is preliminary data.</text>
</comment>
<dbReference type="EMBL" id="JAPFFF010000062">
    <property type="protein sequence ID" value="KAK8837072.1"/>
    <property type="molecule type" value="Genomic_DNA"/>
</dbReference>
<keyword evidence="1" id="KW-1133">Transmembrane helix</keyword>
<dbReference type="Gene3D" id="3.40.50.300">
    <property type="entry name" value="P-loop containing nucleotide triphosphate hydrolases"/>
    <property type="match status" value="1"/>
</dbReference>
<sequence length="386" mass="43242">MFPSDLGDRIKQSLIEQIRSLNSFNLAIIGASGVGKTTLANAFFPEINVSGKTKEITKYSNGKLTIYDCIGFENDIKLLQKSEKGILNLIKECSSKKELKDKIHCIWYCINPESKRFNQGEINFIKKITNQTTIYNIPVIIVLTQAYDTNSINLMKSMILNESLKIVNIVPVLVKDRTISFGTKSMKIDKYGTKTLFNEMKKCISEKLLETLICIQKVSLEDKRSKSILIILGAIGATFLGRFIDFTAYSSLIKFGAYGIILAGMTVGISICYDATIGFSFISCIFEVILLKMQDILKYITPEKIKFMGNIAINSFPELVTFGIGVIYFLIIDWGYTNDVNFNAVNSELKKKIGLVVDAIIHNCSSRLMTSVASIQNVLPPIRFLK</sequence>
<evidence type="ECO:0000313" key="3">
    <source>
        <dbReference type="EMBL" id="KAK8837072.1"/>
    </source>
</evidence>
<evidence type="ECO:0000256" key="1">
    <source>
        <dbReference type="SAM" id="Phobius"/>
    </source>
</evidence>